<dbReference type="Proteomes" id="UP000609172">
    <property type="component" value="Unassembled WGS sequence"/>
</dbReference>
<comment type="caution">
    <text evidence="1">The sequence shown here is derived from an EMBL/GenBank/DDBJ whole genome shotgun (WGS) entry which is preliminary data.</text>
</comment>
<evidence type="ECO:0000313" key="2">
    <source>
        <dbReference type="Proteomes" id="UP000609172"/>
    </source>
</evidence>
<dbReference type="EMBL" id="JAEHFV010000002">
    <property type="protein sequence ID" value="MBK0369225.1"/>
    <property type="molecule type" value="Genomic_DNA"/>
</dbReference>
<organism evidence="1 2">
    <name type="scientific">Flavobacterium agrisoli</name>
    <dbReference type="NCBI Taxonomy" id="2793066"/>
    <lineage>
        <taxon>Bacteria</taxon>
        <taxon>Pseudomonadati</taxon>
        <taxon>Bacteroidota</taxon>
        <taxon>Flavobacteriia</taxon>
        <taxon>Flavobacteriales</taxon>
        <taxon>Flavobacteriaceae</taxon>
        <taxon>Flavobacterium</taxon>
    </lineage>
</organism>
<dbReference type="AlphaFoldDB" id="A0A934UJB1"/>
<gene>
    <name evidence="1" type="ORF">I5M07_05180</name>
</gene>
<sequence>MKNSFTKGQLLDYFSQYLSESRLLNNNKNIYREIDFFQKKKFNNLSENAIKQLKGKIFELEILKTDNLSENVKNARIAYPRALSSLECARDENFDQSAVACGRFFWLIGKVKSYLIVSFYRKIKFRKSINSTTVPLLVL</sequence>
<protein>
    <submittedName>
        <fullName evidence="1">Uncharacterized protein</fullName>
    </submittedName>
</protein>
<name>A0A934UJB1_9FLAO</name>
<accession>A0A934UJB1</accession>
<proteinExistence type="predicted"/>
<evidence type="ECO:0000313" key="1">
    <source>
        <dbReference type="EMBL" id="MBK0369225.1"/>
    </source>
</evidence>
<reference evidence="1" key="1">
    <citation type="submission" date="2020-12" db="EMBL/GenBank/DDBJ databases">
        <title>Bacterial novel species Flavobacterium sp. SE-1-e isolated from soil.</title>
        <authorList>
            <person name="Jung H.-Y."/>
        </authorList>
    </citation>
    <scope>NUCLEOTIDE SEQUENCE</scope>
    <source>
        <strain evidence="1">SE-1-e</strain>
    </source>
</reference>
<keyword evidence="2" id="KW-1185">Reference proteome</keyword>